<dbReference type="EMBL" id="WPHG01000008">
    <property type="protein sequence ID" value="MVA99896.1"/>
    <property type="molecule type" value="Genomic_DNA"/>
</dbReference>
<evidence type="ECO:0000313" key="4">
    <source>
        <dbReference type="Proteomes" id="UP000463224"/>
    </source>
</evidence>
<evidence type="ECO:0000256" key="2">
    <source>
        <dbReference type="ARBA" id="ARBA00022748"/>
    </source>
</evidence>
<dbReference type="AlphaFoldDB" id="A0A844QJ17"/>
<keyword evidence="4" id="KW-1185">Reference proteome</keyword>
<dbReference type="InterPro" id="IPR011990">
    <property type="entry name" value="TPR-like_helical_dom_sf"/>
</dbReference>
<dbReference type="NCBIfam" id="TIGR03142">
    <property type="entry name" value="cytochro_ccmI"/>
    <property type="match status" value="1"/>
</dbReference>
<evidence type="ECO:0000313" key="3">
    <source>
        <dbReference type="EMBL" id="MVA99896.1"/>
    </source>
</evidence>
<dbReference type="InterPro" id="IPR051263">
    <property type="entry name" value="C-type_cytochrome_biogenesis"/>
</dbReference>
<dbReference type="PANTHER" id="PTHR47870:SF1">
    <property type="entry name" value="CYTOCHROME C-TYPE BIOGENESIS PROTEIN CCMH"/>
    <property type="match status" value="1"/>
</dbReference>
<keyword evidence="2" id="KW-0201">Cytochrome c-type biogenesis</keyword>
<organism evidence="3 4">
    <name type="scientific">Nitratireductor arenosus</name>
    <dbReference type="NCBI Taxonomy" id="2682096"/>
    <lineage>
        <taxon>Bacteria</taxon>
        <taxon>Pseudomonadati</taxon>
        <taxon>Pseudomonadota</taxon>
        <taxon>Alphaproteobacteria</taxon>
        <taxon>Hyphomicrobiales</taxon>
        <taxon>Phyllobacteriaceae</taxon>
        <taxon>Nitratireductor</taxon>
    </lineage>
</organism>
<dbReference type="Proteomes" id="UP000463224">
    <property type="component" value="Unassembled WGS sequence"/>
</dbReference>
<evidence type="ECO:0000256" key="1">
    <source>
        <dbReference type="ARBA" id="ARBA00004196"/>
    </source>
</evidence>
<dbReference type="GO" id="GO:0017004">
    <property type="term" value="P:cytochrome complex assembly"/>
    <property type="evidence" value="ECO:0007669"/>
    <property type="project" value="UniProtKB-KW"/>
</dbReference>
<dbReference type="RefSeq" id="WP_156715674.1">
    <property type="nucleotide sequence ID" value="NZ_WPHG01000008.1"/>
</dbReference>
<accession>A0A844QJ17</accession>
<dbReference type="InterPro" id="IPR017560">
    <property type="entry name" value="Cyt_c_biogenesis_CcmI"/>
</dbReference>
<sequence>MVFWLILALLTIAASLAVLLPLARPPRSHAPAAAHDLEVYRDQLAEIGRDRQRGLIGESEAEEARAEIGRRMIKLEATRIAAAPRTSMLVPIVTACSVLGVPLLSWGVYTAIGSPDLPAQPLAQRLEKDPRDNTLDELVARAESHIRANPQDGRGWNVLAPIYLRMNRSGDAAVAYRNAIRLLGSDPARETGLGEALFAEAGGIVTKEAADAFRRALAAGGDINPKARFYLATAQAQDGRLEDAITALTSLQNDLPQSSPWRGVIGEALARAQAELGTPAPVAGGPSRDDVEAAAQMNAEDRAAMIETMVASLDQRLRDNPADAEGWRRLVRSYSVLGRKDDARQALERGLKALGPESEAGQELRDFAGTLGLGAVE</sequence>
<comment type="caution">
    <text evidence="3">The sequence shown here is derived from an EMBL/GenBank/DDBJ whole genome shotgun (WGS) entry which is preliminary data.</text>
</comment>
<dbReference type="GO" id="GO:0030313">
    <property type="term" value="C:cell envelope"/>
    <property type="evidence" value="ECO:0007669"/>
    <property type="project" value="UniProtKB-SubCell"/>
</dbReference>
<dbReference type="Gene3D" id="1.25.40.10">
    <property type="entry name" value="Tetratricopeptide repeat domain"/>
    <property type="match status" value="2"/>
</dbReference>
<dbReference type="PANTHER" id="PTHR47870">
    <property type="entry name" value="CYTOCHROME C-TYPE BIOGENESIS PROTEIN CCMH"/>
    <property type="match status" value="1"/>
</dbReference>
<protein>
    <submittedName>
        <fullName evidence="3">C-type cytochrome biogenesis protein CcmI</fullName>
    </submittedName>
</protein>
<dbReference type="SUPFAM" id="SSF48452">
    <property type="entry name" value="TPR-like"/>
    <property type="match status" value="1"/>
</dbReference>
<name>A0A844QJ17_9HYPH</name>
<reference evidence="3 4" key="1">
    <citation type="submission" date="2019-12" db="EMBL/GenBank/DDBJ databases">
        <title>Nitratireductor arenosus sp. nov., Isolated from sea sand, Jeju island, South Korea.</title>
        <authorList>
            <person name="Kim W."/>
        </authorList>
    </citation>
    <scope>NUCLEOTIDE SEQUENCE [LARGE SCALE GENOMIC DNA]</scope>
    <source>
        <strain evidence="3 4">CAU 1489</strain>
    </source>
</reference>
<gene>
    <name evidence="3" type="primary">ccmI</name>
    <name evidence="3" type="ORF">GN330_21830</name>
</gene>
<proteinExistence type="predicted"/>
<dbReference type="Pfam" id="PF14559">
    <property type="entry name" value="TPR_19"/>
    <property type="match status" value="1"/>
</dbReference>
<comment type="subcellular location">
    <subcellularLocation>
        <location evidence="1">Cell envelope</location>
    </subcellularLocation>
</comment>